<feature type="domain" description="BBS7 GAE" evidence="3">
    <location>
        <begin position="425"/>
        <end position="526"/>
    </location>
</feature>
<name>A0A9P1FSK8_9DINO</name>
<dbReference type="Pfam" id="PF23743">
    <property type="entry name" value="Beta-prop_BBS7"/>
    <property type="match status" value="1"/>
</dbReference>
<evidence type="ECO:0000313" key="6">
    <source>
        <dbReference type="EMBL" id="CAI3986868.1"/>
    </source>
</evidence>
<dbReference type="InterPro" id="IPR036322">
    <property type="entry name" value="WD40_repeat_dom_sf"/>
</dbReference>
<dbReference type="PANTHER" id="PTHR16074:SF4">
    <property type="entry name" value="BARDET-BIEDL SYNDROME 7 PROTEIN"/>
    <property type="match status" value="1"/>
</dbReference>
<feature type="domain" description="BBS7 beta-propeller" evidence="5">
    <location>
        <begin position="21"/>
        <end position="337"/>
    </location>
</feature>
<dbReference type="Pfam" id="PF23360">
    <property type="entry name" value="BBS7_GAE"/>
    <property type="match status" value="1"/>
</dbReference>
<evidence type="ECO:0000259" key="5">
    <source>
        <dbReference type="Pfam" id="PF23743"/>
    </source>
</evidence>
<feature type="domain" description="BBS7 platform" evidence="4">
    <location>
        <begin position="536"/>
        <end position="637"/>
    </location>
</feature>
<dbReference type="EMBL" id="CAMXCT030001113">
    <property type="protein sequence ID" value="CAL4774180.1"/>
    <property type="molecule type" value="Genomic_DNA"/>
</dbReference>
<sequence>MDIQLHRLDLLQCGALQPGTLEVLPVGKKKQQKIAVGDDTGILQVFYLKKGEVQYEWKSPPLGREISSVVMQMAKDKIFVGCGQSIHGFTRKGKEFVKIKTNLTETINHLFVEENMIWTGGEYILNIYDNCKDFGFVMIKDRINDLTCAPIYPGEILSTVVACQDKCLRVFQGEKAFHEFAVEGSATAIGFHGLNPVDNPTHHVGDPVQMIYGTEQGVVGLCSLDAKSMRRTGGLSDRQNRPGAGSSRRARVCCLHTADISKSGALDLLVGRDDGTLELWGLGDAALAAQRLDQAPTPLWETCLQESIRSLGSGHVTGGDFVEVVLATYGGKVLAFTPSSAAKDPTGTQMAQQEEKAEAGTSLMTRMVKGHKSSDLEQAEIKQERARRFQALEQEVARLKAETDKARKDYQNLSSEQIAMQTTTKVSHRFGLTSEEACYILTIESQAAIELIALRADVEVDLLDHSGTSAILSRSRGDPQNPLLAYYRMQEEGSRFQIRLRTVEGLSGTLSAFVVPATQPKTAHLISVSIKPLALHEKTPDVSPDIPMNELRLSGPFTVTDMHSWLAQCVNELPSRPTDDEMVICYRSTFVGTQLYGRYSKGTAIFRSDSITTISVLKDIISKEATGKKIQVSMNVDVKEETFAHFLELVHPKLNYQHALTQQVRMVEPLREVQLQEGETKFLHPELQSVLDQASDIQQQFELQPQKLAFLHNMVISAYRHKWRLRGYQSVDHRIKDLQKLLESYNLESVSAFFSESID</sequence>
<proteinExistence type="predicted"/>
<feature type="coiled-coil region" evidence="1">
    <location>
        <begin position="382"/>
        <end position="416"/>
    </location>
</feature>
<dbReference type="EMBL" id="CAMXCT020001113">
    <property type="protein sequence ID" value="CAL1140243.1"/>
    <property type="molecule type" value="Genomic_DNA"/>
</dbReference>
<dbReference type="Pfam" id="PF23349">
    <property type="entry name" value="BBS7_hp"/>
    <property type="match status" value="1"/>
</dbReference>
<dbReference type="GO" id="GO:0016020">
    <property type="term" value="C:membrane"/>
    <property type="evidence" value="ECO:0007669"/>
    <property type="project" value="TreeGrafter"/>
</dbReference>
<organism evidence="6">
    <name type="scientific">Cladocopium goreaui</name>
    <dbReference type="NCBI Taxonomy" id="2562237"/>
    <lineage>
        <taxon>Eukaryota</taxon>
        <taxon>Sar</taxon>
        <taxon>Alveolata</taxon>
        <taxon>Dinophyceae</taxon>
        <taxon>Suessiales</taxon>
        <taxon>Symbiodiniaceae</taxon>
        <taxon>Cladocopium</taxon>
    </lineage>
</organism>
<comment type="caution">
    <text evidence="6">The sequence shown here is derived from an EMBL/GenBank/DDBJ whole genome shotgun (WGS) entry which is preliminary data.</text>
</comment>
<evidence type="ECO:0000259" key="4">
    <source>
        <dbReference type="Pfam" id="PF23361"/>
    </source>
</evidence>
<dbReference type="GO" id="GO:0034464">
    <property type="term" value="C:BBSome"/>
    <property type="evidence" value="ECO:0007669"/>
    <property type="project" value="TreeGrafter"/>
</dbReference>
<evidence type="ECO:0000259" key="2">
    <source>
        <dbReference type="Pfam" id="PF23349"/>
    </source>
</evidence>
<evidence type="ECO:0000313" key="8">
    <source>
        <dbReference type="Proteomes" id="UP001152797"/>
    </source>
</evidence>
<dbReference type="Pfam" id="PF23361">
    <property type="entry name" value="BBS7_pf"/>
    <property type="match status" value="1"/>
</dbReference>
<dbReference type="GO" id="GO:0036064">
    <property type="term" value="C:ciliary basal body"/>
    <property type="evidence" value="ECO:0007669"/>
    <property type="project" value="TreeGrafter"/>
</dbReference>
<evidence type="ECO:0000256" key="1">
    <source>
        <dbReference type="SAM" id="Coils"/>
    </source>
</evidence>
<dbReference type="AlphaFoldDB" id="A0A9P1FSK8"/>
<feature type="domain" description="BBS7 helical hairpin" evidence="2">
    <location>
        <begin position="640"/>
        <end position="754"/>
    </location>
</feature>
<dbReference type="InterPro" id="IPR056334">
    <property type="entry name" value="BBS7_GAE_dom"/>
</dbReference>
<dbReference type="Proteomes" id="UP001152797">
    <property type="component" value="Unassembled WGS sequence"/>
</dbReference>
<evidence type="ECO:0000313" key="7">
    <source>
        <dbReference type="EMBL" id="CAL4774180.1"/>
    </source>
</evidence>
<dbReference type="InterPro" id="IPR056333">
    <property type="entry name" value="BBS7_pf_dom"/>
</dbReference>
<keyword evidence="8" id="KW-1185">Reference proteome</keyword>
<dbReference type="InterPro" id="IPR056335">
    <property type="entry name" value="BBS7_hairpin"/>
</dbReference>
<dbReference type="GO" id="GO:0060271">
    <property type="term" value="P:cilium assembly"/>
    <property type="evidence" value="ECO:0007669"/>
    <property type="project" value="TreeGrafter"/>
</dbReference>
<protein>
    <submittedName>
        <fullName evidence="7">Bardet-Biedl syndrome 7 protein homolog</fullName>
    </submittedName>
</protein>
<reference evidence="7 8" key="2">
    <citation type="submission" date="2024-05" db="EMBL/GenBank/DDBJ databases">
        <authorList>
            <person name="Chen Y."/>
            <person name="Shah S."/>
            <person name="Dougan E. K."/>
            <person name="Thang M."/>
            <person name="Chan C."/>
        </authorList>
    </citation>
    <scope>NUCLEOTIDE SEQUENCE [LARGE SCALE GENOMIC DNA]</scope>
</reference>
<accession>A0A9P1FSK8</accession>
<evidence type="ECO:0000259" key="3">
    <source>
        <dbReference type="Pfam" id="PF23360"/>
    </source>
</evidence>
<dbReference type="OrthoDB" id="414590at2759"/>
<dbReference type="InterPro" id="IPR056332">
    <property type="entry name" value="Beta-prop_BBS7"/>
</dbReference>
<dbReference type="EMBL" id="CAMXCT010001113">
    <property type="protein sequence ID" value="CAI3986868.1"/>
    <property type="molecule type" value="Genomic_DNA"/>
</dbReference>
<gene>
    <name evidence="6" type="ORF">C1SCF055_LOCUS14185</name>
</gene>
<dbReference type="PANTHER" id="PTHR16074">
    <property type="entry name" value="BARDET-BIEDL SYNDROME 7 PROTEIN"/>
    <property type="match status" value="1"/>
</dbReference>
<dbReference type="SUPFAM" id="SSF50978">
    <property type="entry name" value="WD40 repeat-like"/>
    <property type="match status" value="1"/>
</dbReference>
<dbReference type="GO" id="GO:0005930">
    <property type="term" value="C:axoneme"/>
    <property type="evidence" value="ECO:0007669"/>
    <property type="project" value="TreeGrafter"/>
</dbReference>
<reference evidence="6" key="1">
    <citation type="submission" date="2022-10" db="EMBL/GenBank/DDBJ databases">
        <authorList>
            <person name="Chen Y."/>
            <person name="Dougan E. K."/>
            <person name="Chan C."/>
            <person name="Rhodes N."/>
            <person name="Thang M."/>
        </authorList>
    </citation>
    <scope>NUCLEOTIDE SEQUENCE</scope>
</reference>
<keyword evidence="1" id="KW-0175">Coiled coil</keyword>
<dbReference type="GO" id="GO:0008104">
    <property type="term" value="P:intracellular protein localization"/>
    <property type="evidence" value="ECO:0007669"/>
    <property type="project" value="TreeGrafter"/>
</dbReference>